<evidence type="ECO:0000313" key="7">
    <source>
        <dbReference type="Proteomes" id="UP000002748"/>
    </source>
</evidence>
<accession>J6F5C9</accession>
<evidence type="ECO:0000256" key="4">
    <source>
        <dbReference type="SAM" id="MobiDB-lite"/>
    </source>
</evidence>
<dbReference type="InterPro" id="IPR006590">
    <property type="entry name" value="RNA_pol_Rpb4/RPC9_core"/>
</dbReference>
<evidence type="ECO:0000256" key="1">
    <source>
        <dbReference type="ARBA" id="ARBA00004123"/>
    </source>
</evidence>
<dbReference type="RefSeq" id="XP_014183562.1">
    <property type="nucleotide sequence ID" value="XM_014328087.1"/>
</dbReference>
<dbReference type="PANTHER" id="PTHR21297">
    <property type="entry name" value="DNA-DIRECTED RNA POLYMERASE II"/>
    <property type="match status" value="1"/>
</dbReference>
<dbReference type="InterPro" id="IPR010997">
    <property type="entry name" value="HRDC-like_sf"/>
</dbReference>
<dbReference type="HOGENOM" id="CLU_1723617_0_0_1"/>
<evidence type="ECO:0000256" key="3">
    <source>
        <dbReference type="ARBA" id="ARBA00025724"/>
    </source>
</evidence>
<name>J6F5C9_TRIAS</name>
<dbReference type="SUPFAM" id="SSF47819">
    <property type="entry name" value="HRDC-like"/>
    <property type="match status" value="1"/>
</dbReference>
<feature type="region of interest" description="Disordered" evidence="4">
    <location>
        <begin position="1"/>
        <end position="22"/>
    </location>
</feature>
<dbReference type="KEGG" id="tasa:A1Q1_05449"/>
<dbReference type="InterPro" id="IPR005574">
    <property type="entry name" value="Rpb4/RPC9"/>
</dbReference>
<dbReference type="EMBL" id="ALBS01000030">
    <property type="protein sequence ID" value="EJT52239.1"/>
    <property type="molecule type" value="Genomic_DNA"/>
</dbReference>
<dbReference type="Gene3D" id="1.20.1250.40">
    <property type="match status" value="1"/>
</dbReference>
<dbReference type="GeneID" id="25988961"/>
<dbReference type="InterPro" id="IPR045222">
    <property type="entry name" value="Rpb4-like"/>
</dbReference>
<gene>
    <name evidence="6" type="ORF">A1Q1_05449</name>
</gene>
<protein>
    <recommendedName>
        <fullName evidence="5">RNA polymerase Rpb4/RPC9 core domain-containing protein</fullName>
    </recommendedName>
</protein>
<dbReference type="GO" id="GO:0030880">
    <property type="term" value="C:RNA polymerase complex"/>
    <property type="evidence" value="ECO:0007669"/>
    <property type="project" value="InterPro"/>
</dbReference>
<reference evidence="6 7" key="1">
    <citation type="journal article" date="2012" name="Eukaryot. Cell">
        <title>Draft genome sequence of CBS 2479, the standard type strain of Trichosporon asahii.</title>
        <authorList>
            <person name="Yang R.Y."/>
            <person name="Li H.T."/>
            <person name="Zhu H."/>
            <person name="Zhou G.P."/>
            <person name="Wang M."/>
            <person name="Wang L."/>
        </authorList>
    </citation>
    <scope>NUCLEOTIDE SEQUENCE [LARGE SCALE GENOMIC DNA]</scope>
    <source>
        <strain evidence="7">ATCC 90039 / CBS 2479 / JCM 2466 / KCTC 7840 / NCYC 2677 / UAMH 7654</strain>
    </source>
</reference>
<evidence type="ECO:0000256" key="2">
    <source>
        <dbReference type="ARBA" id="ARBA00023242"/>
    </source>
</evidence>
<dbReference type="InterPro" id="IPR038324">
    <property type="entry name" value="Rpb4/RPC9_sf"/>
</dbReference>
<sequence>MEDTKPTQAQLAQPRPVEKHRRRGALTADFAANGEALTLAEVRQLLSISRDQVGAPPAPDNKVYKSTITYVDEFANMDASLCEGMRGALMARPGFLNNFEIAQIMHLRPERVEVAVALIPSLERYAQGDESEEYLAGLLEEVRTIARYGAGV</sequence>
<organism evidence="6 7">
    <name type="scientific">Trichosporon asahii var. asahii (strain ATCC 90039 / CBS 2479 / JCM 2466 / KCTC 7840 / NBRC 103889/ NCYC 2677 / UAMH 7654)</name>
    <name type="common">Yeast</name>
    <dbReference type="NCBI Taxonomy" id="1186058"/>
    <lineage>
        <taxon>Eukaryota</taxon>
        <taxon>Fungi</taxon>
        <taxon>Dikarya</taxon>
        <taxon>Basidiomycota</taxon>
        <taxon>Agaricomycotina</taxon>
        <taxon>Tremellomycetes</taxon>
        <taxon>Trichosporonales</taxon>
        <taxon>Trichosporonaceae</taxon>
        <taxon>Trichosporon</taxon>
    </lineage>
</organism>
<dbReference type="OrthoDB" id="2186918at2759"/>
<dbReference type="Pfam" id="PF03874">
    <property type="entry name" value="RNA_pol_Rpb4"/>
    <property type="match status" value="1"/>
</dbReference>
<dbReference type="VEuPathDB" id="FungiDB:A1Q1_05449"/>
<feature type="compositionally biased region" description="Polar residues" evidence="4">
    <location>
        <begin position="1"/>
        <end position="11"/>
    </location>
</feature>
<dbReference type="SMART" id="SM00657">
    <property type="entry name" value="RPOL4c"/>
    <property type="match status" value="1"/>
</dbReference>
<comment type="caution">
    <text evidence="6">The sequence shown here is derived from an EMBL/GenBank/DDBJ whole genome shotgun (WGS) entry which is preliminary data.</text>
</comment>
<comment type="similarity">
    <text evidence="3">Belongs to the eukaryotic RPB4 RNA polymerase subunit family.</text>
</comment>
<dbReference type="GO" id="GO:0000166">
    <property type="term" value="F:nucleotide binding"/>
    <property type="evidence" value="ECO:0007669"/>
    <property type="project" value="InterPro"/>
</dbReference>
<keyword evidence="2" id="KW-0539">Nucleus</keyword>
<evidence type="ECO:0000259" key="5">
    <source>
        <dbReference type="SMART" id="SM00657"/>
    </source>
</evidence>
<dbReference type="AlphaFoldDB" id="J6F5C9"/>
<dbReference type="Proteomes" id="UP000002748">
    <property type="component" value="Unassembled WGS sequence"/>
</dbReference>
<evidence type="ECO:0000313" key="6">
    <source>
        <dbReference type="EMBL" id="EJT52239.1"/>
    </source>
</evidence>
<comment type="subcellular location">
    <subcellularLocation>
        <location evidence="1">Nucleus</location>
    </subcellularLocation>
</comment>
<dbReference type="GO" id="GO:0005634">
    <property type="term" value="C:nucleus"/>
    <property type="evidence" value="ECO:0007669"/>
    <property type="project" value="UniProtKB-SubCell"/>
</dbReference>
<proteinExistence type="inferred from homology"/>
<feature type="domain" description="RNA polymerase Rpb4/RPC9 core" evidence="5">
    <location>
        <begin position="28"/>
        <end position="149"/>
    </location>
</feature>
<dbReference type="GO" id="GO:0006352">
    <property type="term" value="P:DNA-templated transcription initiation"/>
    <property type="evidence" value="ECO:0007669"/>
    <property type="project" value="InterPro"/>
</dbReference>